<dbReference type="Pfam" id="PF18951">
    <property type="entry name" value="DUF5695"/>
    <property type="match status" value="2"/>
</dbReference>
<dbReference type="EMBL" id="JAWXXV010000001">
    <property type="protein sequence ID" value="MDX5985195.1"/>
    <property type="molecule type" value="Genomic_DNA"/>
</dbReference>
<evidence type="ECO:0000313" key="3">
    <source>
        <dbReference type="Proteomes" id="UP001279660"/>
    </source>
</evidence>
<keyword evidence="1" id="KW-0732">Signal</keyword>
<comment type="caution">
    <text evidence="2">The sequence shown here is derived from an EMBL/GenBank/DDBJ whole genome shotgun (WGS) entry which is preliminary data.</text>
</comment>
<gene>
    <name evidence="2" type="ORF">SIL82_13075</name>
</gene>
<dbReference type="InterPro" id="IPR006311">
    <property type="entry name" value="TAT_signal"/>
</dbReference>
<feature type="signal peptide" evidence="1">
    <location>
        <begin position="1"/>
        <end position="27"/>
    </location>
</feature>
<keyword evidence="3" id="KW-1185">Reference proteome</keyword>
<sequence length="909" mass="99832">MTALSRRAVLCSAVALGALRLAPAAWAMETPQRRVARTIQGRASRFVVGTDATGITSLSVRDDPFPTDYVYPGVALGTARIAWRRGAGDWERFDSARAIAVRTVETAAGRVASYAIADALDLQLEQRLEGADLVWRITLHNVSAVPVEIGDLMLPLPMNNIAGAVKDDGNAVLKHSFVSRHGSHLFWMRRNSVGPYLLLMPERDTQLEYWDMAAAENHDDGYGVYIHAAAAAAESAAKGTRWRIPVTNLMLAPGERRRYALRFSLVADYAAARDAIAAAGGIDVEVVPGMTVPSDLFVTLALRSSDPIHGIAAEHPAATQIEPLGERAGRQLYRVRFARLGENRLTIRHGDARVTYLEFFATEPVETLIAKRGAFIAAHQHRDPTKWYRGLLGEWNMQSQTLLGPDTYDRIKGWRIYEVTCDDPGLSKPAFLAAKNAEHPVQAEVTALDDYIEHFVWGGLQRSTAETYPYAIYGIPDWKQNRDSADPGTKGKLHIWRVYDYPHIILLYLSLYRIATDHPGVATRLDAKAYLERAFGTARAMFTIPKALANWSAYETGFYNECVLPELIVALDAVGRSKQAQELRDFWETKVRFFVTDRPDLFGSEYAFDSTGFESTQAIVRYALAHPVAGVSREAVTAFSARQMAANLFCRGWLEPAYYLLGSDYRGSGGNAYTLSYMAQMGGWAVLDHALGDPADPHPLLRLGYASFLSSWALLNSGTAETDYGYWYPGKANDGAAAGGFEPAPTGLTWLDQPHHRGAWYYACEIDLGFCGALRSAATIVADDPIFGRIAYGGTLREDDQTIAVVPRDGVRRRFHARWVGGTVDLTLHAGRFAAEREITLAHDGSSVEFRVEHGAAPVTLDLGAGRWRVAIDGAILTEAGGAIPLAVRGPSPARVTLTRLSRHAPRRA</sequence>
<accession>A0ABU4PNH5</accession>
<feature type="chain" id="PRO_5047455435" evidence="1">
    <location>
        <begin position="28"/>
        <end position="909"/>
    </location>
</feature>
<dbReference type="RefSeq" id="WP_010402267.1">
    <property type="nucleotide sequence ID" value="NZ_JAWXXV010000001.1"/>
</dbReference>
<reference evidence="2 3" key="1">
    <citation type="submission" date="2023-11" db="EMBL/GenBank/DDBJ databases">
        <title>MicrobeMod: A computational toolkit for identifying prokaryotic methylation and restriction-modification with nanopore sequencing.</title>
        <authorList>
            <person name="Crits-Christoph A."/>
            <person name="Kang S.C."/>
            <person name="Lee H."/>
            <person name="Ostrov N."/>
        </authorList>
    </citation>
    <scope>NUCLEOTIDE SEQUENCE [LARGE SCALE GENOMIC DNA]</scope>
    <source>
        <strain evidence="2 3">ATCC 14820</strain>
    </source>
</reference>
<proteinExistence type="predicted"/>
<protein>
    <submittedName>
        <fullName evidence="2">DUF5695 domain-containing protein</fullName>
    </submittedName>
</protein>
<evidence type="ECO:0000256" key="1">
    <source>
        <dbReference type="SAM" id="SignalP"/>
    </source>
</evidence>
<name>A0ABU4PNH5_9SPHN</name>
<organism evidence="2 3">
    <name type="scientific">Sphingomonas echinoides</name>
    <dbReference type="NCBI Taxonomy" id="59803"/>
    <lineage>
        <taxon>Bacteria</taxon>
        <taxon>Pseudomonadati</taxon>
        <taxon>Pseudomonadota</taxon>
        <taxon>Alphaproteobacteria</taxon>
        <taxon>Sphingomonadales</taxon>
        <taxon>Sphingomonadaceae</taxon>
        <taxon>Sphingomonas</taxon>
    </lineage>
</organism>
<dbReference type="PROSITE" id="PS51318">
    <property type="entry name" value="TAT"/>
    <property type="match status" value="1"/>
</dbReference>
<evidence type="ECO:0000313" key="2">
    <source>
        <dbReference type="EMBL" id="MDX5985195.1"/>
    </source>
</evidence>
<dbReference type="InterPro" id="IPR043750">
    <property type="entry name" value="DUF5695"/>
</dbReference>
<dbReference type="Proteomes" id="UP001279660">
    <property type="component" value="Unassembled WGS sequence"/>
</dbReference>